<reference evidence="1 2" key="1">
    <citation type="submission" date="2022-06" db="EMBL/GenBank/DDBJ databases">
        <title>Sequencing the genomes of 1000 actinobacteria strains.</title>
        <authorList>
            <person name="Klenk H.-P."/>
        </authorList>
    </citation>
    <scope>NUCLEOTIDE SEQUENCE [LARGE SCALE GENOMIC DNA]</scope>
    <source>
        <strain evidence="1 2">DSM 41656</strain>
    </source>
</reference>
<organism evidence="1 2">
    <name type="scientific">Kitasatospora paracochleata</name>
    <dbReference type="NCBI Taxonomy" id="58354"/>
    <lineage>
        <taxon>Bacteria</taxon>
        <taxon>Bacillati</taxon>
        <taxon>Actinomycetota</taxon>
        <taxon>Actinomycetes</taxon>
        <taxon>Kitasatosporales</taxon>
        <taxon>Streptomycetaceae</taxon>
        <taxon>Kitasatospora</taxon>
    </lineage>
</organism>
<keyword evidence="2" id="KW-1185">Reference proteome</keyword>
<comment type="caution">
    <text evidence="1">The sequence shown here is derived from an EMBL/GenBank/DDBJ whole genome shotgun (WGS) entry which is preliminary data.</text>
</comment>
<proteinExistence type="predicted"/>
<dbReference type="EMBL" id="JAMZDX010000008">
    <property type="protein sequence ID" value="MCP2314201.1"/>
    <property type="molecule type" value="Genomic_DNA"/>
</dbReference>
<evidence type="ECO:0000313" key="1">
    <source>
        <dbReference type="EMBL" id="MCP2314201.1"/>
    </source>
</evidence>
<dbReference type="RefSeq" id="WP_253804529.1">
    <property type="nucleotide sequence ID" value="NZ_BAAAUB010000015.1"/>
</dbReference>
<name>A0ABT1JBZ7_9ACTN</name>
<accession>A0ABT1JBZ7</accession>
<sequence>MHAVAGLMHLDVRAAGNGLLLTASPADVGDHAQAWQLRLRNNDGGRSLRELAAAFRDGSEYQWGIGDQWFAFFPAPQQPGIGSLVNARPGPEPEGPAEILCRSDRPLELWAEAGTAMDDIIAGLDTALPPEQWVFEDASACPGCQRPVYDSTESTGMFIGAGMPIGGLCRFCLSGETLHTVREAGLVLPGQQRAVLEAMAGS</sequence>
<dbReference type="Proteomes" id="UP001206483">
    <property type="component" value="Unassembled WGS sequence"/>
</dbReference>
<gene>
    <name evidence="1" type="ORF">FHR36_007400</name>
</gene>
<protein>
    <submittedName>
        <fullName evidence="1">Uncharacterized protein</fullName>
    </submittedName>
</protein>
<evidence type="ECO:0000313" key="2">
    <source>
        <dbReference type="Proteomes" id="UP001206483"/>
    </source>
</evidence>